<dbReference type="EMBL" id="CM000782">
    <property type="protein sequence ID" value="AQK80219.1"/>
    <property type="molecule type" value="Genomic_DNA"/>
</dbReference>
<name>A0A1D6LKI6_MAIZE</name>
<sequence length="88" mass="9955">MTWHKHKRTNIKGIKNYMLDKGSQFRLPKCCSQSSHHGQAKWTVCFSLVKSLIFICGTSVSSSSIHFGKGHLSSVYFAPSNSISFHFF</sequence>
<protein>
    <submittedName>
        <fullName evidence="1">Uncharacterized protein</fullName>
    </submittedName>
</protein>
<gene>
    <name evidence="1" type="ORF">ZEAMMB73_Zm00001d036056</name>
</gene>
<organism evidence="1">
    <name type="scientific">Zea mays</name>
    <name type="common">Maize</name>
    <dbReference type="NCBI Taxonomy" id="4577"/>
    <lineage>
        <taxon>Eukaryota</taxon>
        <taxon>Viridiplantae</taxon>
        <taxon>Streptophyta</taxon>
        <taxon>Embryophyta</taxon>
        <taxon>Tracheophyta</taxon>
        <taxon>Spermatophyta</taxon>
        <taxon>Magnoliopsida</taxon>
        <taxon>Liliopsida</taxon>
        <taxon>Poales</taxon>
        <taxon>Poaceae</taxon>
        <taxon>PACMAD clade</taxon>
        <taxon>Panicoideae</taxon>
        <taxon>Andropogonodae</taxon>
        <taxon>Andropogoneae</taxon>
        <taxon>Tripsacinae</taxon>
        <taxon>Zea</taxon>
    </lineage>
</organism>
<dbReference type="InParanoid" id="A0A1D6LKI6"/>
<accession>A0A1D6LKI6</accession>
<reference evidence="1" key="1">
    <citation type="submission" date="2015-12" db="EMBL/GenBank/DDBJ databases">
        <title>Update maize B73 reference genome by single molecule sequencing technologies.</title>
        <authorList>
            <consortium name="Maize Genome Sequencing Project"/>
            <person name="Ware D."/>
        </authorList>
    </citation>
    <scope>NUCLEOTIDE SEQUENCE</scope>
    <source>
        <tissue evidence="1">Seedling</tissue>
    </source>
</reference>
<dbReference type="AlphaFoldDB" id="A0A1D6LKI6"/>
<evidence type="ECO:0000313" key="1">
    <source>
        <dbReference type="EMBL" id="AQK80219.1"/>
    </source>
</evidence>
<proteinExistence type="predicted"/>